<reference evidence="14" key="1">
    <citation type="submission" date="2017-01" db="EMBL/GenBank/DDBJ databases">
        <title>Comparative genomics of anhydrobiosis in the tardigrade Hypsibius dujardini.</title>
        <authorList>
            <person name="Yoshida Y."/>
            <person name="Koutsovoulos G."/>
            <person name="Laetsch D."/>
            <person name="Stevens L."/>
            <person name="Kumar S."/>
            <person name="Horikawa D."/>
            <person name="Ishino K."/>
            <person name="Komine S."/>
            <person name="Tomita M."/>
            <person name="Blaxter M."/>
            <person name="Arakawa K."/>
        </authorList>
    </citation>
    <scope>NUCLEOTIDE SEQUENCE [LARGE SCALE GENOMIC DNA]</scope>
    <source>
        <strain evidence="14">Z151</strain>
    </source>
</reference>
<keyword evidence="3 11" id="KW-0732">Signal</keyword>
<feature type="domain" description="Peptidase M12A" evidence="12">
    <location>
        <begin position="63"/>
        <end position="265"/>
    </location>
</feature>
<dbReference type="GO" id="GO:0008270">
    <property type="term" value="F:zinc ion binding"/>
    <property type="evidence" value="ECO:0007669"/>
    <property type="project" value="UniProtKB-UniRule"/>
</dbReference>
<evidence type="ECO:0000256" key="6">
    <source>
        <dbReference type="ARBA" id="ARBA00023049"/>
    </source>
</evidence>
<dbReference type="InterPro" id="IPR024079">
    <property type="entry name" value="MetalloPept_cat_dom_sf"/>
</dbReference>
<accession>A0A1W0WK98</accession>
<evidence type="ECO:0000256" key="3">
    <source>
        <dbReference type="ARBA" id="ARBA00022729"/>
    </source>
</evidence>
<dbReference type="EMBL" id="MTYJ01000086">
    <property type="protein sequence ID" value="OQV15640.1"/>
    <property type="molecule type" value="Genomic_DNA"/>
</dbReference>
<dbReference type="InterPro" id="IPR006026">
    <property type="entry name" value="Peptidase_Metallo"/>
</dbReference>
<dbReference type="Proteomes" id="UP000192578">
    <property type="component" value="Unassembled WGS sequence"/>
</dbReference>
<evidence type="ECO:0000256" key="1">
    <source>
        <dbReference type="ARBA" id="ARBA00022670"/>
    </source>
</evidence>
<comment type="cofactor">
    <cofactor evidence="10 11">
        <name>Zn(2+)</name>
        <dbReference type="ChEBI" id="CHEBI:29105"/>
    </cofactor>
    <text evidence="10 11">Binds 1 zinc ion per subunit.</text>
</comment>
<dbReference type="PRINTS" id="PR00480">
    <property type="entry name" value="ASTACIN"/>
</dbReference>
<evidence type="ECO:0000256" key="8">
    <source>
        <dbReference type="ARBA" id="ARBA00023157"/>
    </source>
</evidence>
<feature type="binding site" evidence="10">
    <location>
        <position position="162"/>
    </location>
    <ligand>
        <name>Zn(2+)</name>
        <dbReference type="ChEBI" id="CHEBI:29105"/>
        <note>catalytic</note>
    </ligand>
</feature>
<keyword evidence="4 10" id="KW-0378">Hydrolase</keyword>
<dbReference type="GO" id="GO:0006508">
    <property type="term" value="P:proteolysis"/>
    <property type="evidence" value="ECO:0007669"/>
    <property type="project" value="UniProtKB-KW"/>
</dbReference>
<evidence type="ECO:0000256" key="11">
    <source>
        <dbReference type="RuleBase" id="RU361183"/>
    </source>
</evidence>
<keyword evidence="5 10" id="KW-0862">Zinc</keyword>
<dbReference type="CDD" id="cd04280">
    <property type="entry name" value="ZnMc_astacin_like"/>
    <property type="match status" value="1"/>
</dbReference>
<feature type="signal peptide" evidence="11">
    <location>
        <begin position="1"/>
        <end position="19"/>
    </location>
</feature>
<keyword evidence="6 10" id="KW-0482">Metalloprotease</keyword>
<feature type="chain" id="PRO_5011814250" description="Metalloendopeptidase" evidence="11">
    <location>
        <begin position="20"/>
        <end position="265"/>
    </location>
</feature>
<dbReference type="Gene3D" id="3.40.390.10">
    <property type="entry name" value="Collagenase (Catalytic Domain)"/>
    <property type="match status" value="1"/>
</dbReference>
<feature type="binding site" evidence="10">
    <location>
        <position position="166"/>
    </location>
    <ligand>
        <name>Zn(2+)</name>
        <dbReference type="ChEBI" id="CHEBI:29105"/>
        <note>catalytic</note>
    </ligand>
</feature>
<evidence type="ECO:0000313" key="14">
    <source>
        <dbReference type="Proteomes" id="UP000192578"/>
    </source>
</evidence>
<protein>
    <recommendedName>
        <fullName evidence="11">Metalloendopeptidase</fullName>
        <ecNumber evidence="11">3.4.24.-</ecNumber>
    </recommendedName>
</protein>
<keyword evidence="2 10" id="KW-0479">Metal-binding</keyword>
<organism evidence="13 14">
    <name type="scientific">Hypsibius exemplaris</name>
    <name type="common">Freshwater tardigrade</name>
    <dbReference type="NCBI Taxonomy" id="2072580"/>
    <lineage>
        <taxon>Eukaryota</taxon>
        <taxon>Metazoa</taxon>
        <taxon>Ecdysozoa</taxon>
        <taxon>Tardigrada</taxon>
        <taxon>Eutardigrada</taxon>
        <taxon>Parachela</taxon>
        <taxon>Hypsibioidea</taxon>
        <taxon>Hypsibiidae</taxon>
        <taxon>Hypsibius</taxon>
    </lineage>
</organism>
<comment type="caution">
    <text evidence="10">Lacks conserved residue(s) required for the propagation of feature annotation.</text>
</comment>
<dbReference type="InterPro" id="IPR034035">
    <property type="entry name" value="Astacin-like_dom"/>
</dbReference>
<dbReference type="GO" id="GO:0004222">
    <property type="term" value="F:metalloendopeptidase activity"/>
    <property type="evidence" value="ECO:0007669"/>
    <property type="project" value="UniProtKB-UniRule"/>
</dbReference>
<dbReference type="Pfam" id="PF01400">
    <property type="entry name" value="Astacin"/>
    <property type="match status" value="1"/>
</dbReference>
<evidence type="ECO:0000313" key="13">
    <source>
        <dbReference type="EMBL" id="OQV15640.1"/>
    </source>
</evidence>
<dbReference type="SMART" id="SM00235">
    <property type="entry name" value="ZnMc"/>
    <property type="match status" value="1"/>
</dbReference>
<sequence>MSGICIWIILVAAVACGFAKPIERTSEDLSEFINGLPENIGSEYNEGLFEGDITGVNEVMTRNGILDVNFLWRYRRVYYVIHERFSAEDRVNIEEAMAEYHRKTCIRFVPLPDMADRPPWMDDYLIIAMNQTGCHSYVGRRGGVQLLNLQNPGCMSRGTILHELMHAVGFWHEQSRPDRDDYVTIVAQNIPANNLHNFNAYNWNTVTILDEPYDYESVMHYDAYAFTNTSNAMTIVPKLANAKLGQRLDFSVSDVKKINRRYACT</sequence>
<feature type="active site" evidence="10">
    <location>
        <position position="163"/>
    </location>
</feature>
<dbReference type="SUPFAM" id="SSF55486">
    <property type="entry name" value="Metalloproteases ('zincins'), catalytic domain"/>
    <property type="match status" value="1"/>
</dbReference>
<evidence type="ECO:0000259" key="12">
    <source>
        <dbReference type="PROSITE" id="PS51864"/>
    </source>
</evidence>
<dbReference type="PANTHER" id="PTHR10127">
    <property type="entry name" value="DISCOIDIN, CUB, EGF, LAMININ , AND ZINC METALLOPROTEASE DOMAIN CONTAINING"/>
    <property type="match status" value="1"/>
</dbReference>
<keyword evidence="9" id="KW-0325">Glycoprotein</keyword>
<keyword evidence="1 10" id="KW-0645">Protease</keyword>
<evidence type="ECO:0000256" key="4">
    <source>
        <dbReference type="ARBA" id="ARBA00022801"/>
    </source>
</evidence>
<evidence type="ECO:0000256" key="5">
    <source>
        <dbReference type="ARBA" id="ARBA00022833"/>
    </source>
</evidence>
<keyword evidence="14" id="KW-1185">Reference proteome</keyword>
<evidence type="ECO:0000256" key="10">
    <source>
        <dbReference type="PROSITE-ProRule" id="PRU01211"/>
    </source>
</evidence>
<keyword evidence="7" id="KW-0865">Zymogen</keyword>
<evidence type="ECO:0000256" key="7">
    <source>
        <dbReference type="ARBA" id="ARBA00023145"/>
    </source>
</evidence>
<comment type="caution">
    <text evidence="13">The sequence shown here is derived from an EMBL/GenBank/DDBJ whole genome shotgun (WGS) entry which is preliminary data.</text>
</comment>
<dbReference type="PANTHER" id="PTHR10127:SF814">
    <property type="entry name" value="MEPRIN A SUBUNIT BETA"/>
    <property type="match status" value="1"/>
</dbReference>
<dbReference type="PROSITE" id="PS51864">
    <property type="entry name" value="ASTACIN"/>
    <property type="match status" value="1"/>
</dbReference>
<gene>
    <name evidence="13" type="ORF">BV898_10227</name>
</gene>
<dbReference type="AlphaFoldDB" id="A0A1W0WK98"/>
<evidence type="ECO:0000256" key="2">
    <source>
        <dbReference type="ARBA" id="ARBA00022723"/>
    </source>
</evidence>
<dbReference type="OrthoDB" id="291007at2759"/>
<feature type="binding site" evidence="10">
    <location>
        <position position="172"/>
    </location>
    <ligand>
        <name>Zn(2+)</name>
        <dbReference type="ChEBI" id="CHEBI:29105"/>
        <note>catalytic</note>
    </ligand>
</feature>
<evidence type="ECO:0000256" key="9">
    <source>
        <dbReference type="ARBA" id="ARBA00023180"/>
    </source>
</evidence>
<dbReference type="FunFam" id="3.40.390.10:FF:000015">
    <property type="entry name" value="Meprin A subunit"/>
    <property type="match status" value="1"/>
</dbReference>
<name>A0A1W0WK98_HYPEX</name>
<dbReference type="InterPro" id="IPR001506">
    <property type="entry name" value="Peptidase_M12A"/>
</dbReference>
<keyword evidence="8" id="KW-1015">Disulfide bond</keyword>
<proteinExistence type="predicted"/>
<dbReference type="EC" id="3.4.24.-" evidence="11"/>